<evidence type="ECO:0000313" key="3">
    <source>
        <dbReference type="EMBL" id="KAJ4367427.1"/>
    </source>
</evidence>
<feature type="region of interest" description="Disordered" evidence="1">
    <location>
        <begin position="491"/>
        <end position="616"/>
    </location>
</feature>
<protein>
    <submittedName>
        <fullName evidence="3">Regulator of Ty1 Transposition</fullName>
    </submittedName>
</protein>
<dbReference type="PANTHER" id="PTHR47667">
    <property type="entry name" value="REGULATOR OF TY1 TRANSPOSITION PROTEIN 107"/>
    <property type="match status" value="1"/>
</dbReference>
<dbReference type="GO" id="GO:0006302">
    <property type="term" value="P:double-strand break repair"/>
    <property type="evidence" value="ECO:0007669"/>
    <property type="project" value="TreeGrafter"/>
</dbReference>
<dbReference type="CDD" id="cd18437">
    <property type="entry name" value="BRCT_BRC1_like_rpt3"/>
    <property type="match status" value="1"/>
</dbReference>
<organism evidence="3 4">
    <name type="scientific">Neocucurbitaria cava</name>
    <dbReference type="NCBI Taxonomy" id="798079"/>
    <lineage>
        <taxon>Eukaryota</taxon>
        <taxon>Fungi</taxon>
        <taxon>Dikarya</taxon>
        <taxon>Ascomycota</taxon>
        <taxon>Pezizomycotina</taxon>
        <taxon>Dothideomycetes</taxon>
        <taxon>Pleosporomycetidae</taxon>
        <taxon>Pleosporales</taxon>
        <taxon>Pleosporineae</taxon>
        <taxon>Cucurbitariaceae</taxon>
        <taxon>Neocucurbitaria</taxon>
    </lineage>
</organism>
<feature type="compositionally biased region" description="Basic and acidic residues" evidence="1">
    <location>
        <begin position="567"/>
        <end position="593"/>
    </location>
</feature>
<feature type="compositionally biased region" description="Acidic residues" evidence="1">
    <location>
        <begin position="594"/>
        <end position="606"/>
    </location>
</feature>
<dbReference type="InterPro" id="IPR001357">
    <property type="entry name" value="BRCT_dom"/>
</dbReference>
<dbReference type="SMART" id="SM00292">
    <property type="entry name" value="BRCT"/>
    <property type="match status" value="5"/>
</dbReference>
<evidence type="ECO:0000259" key="2">
    <source>
        <dbReference type="PROSITE" id="PS50172"/>
    </source>
</evidence>
<dbReference type="GO" id="GO:0005634">
    <property type="term" value="C:nucleus"/>
    <property type="evidence" value="ECO:0007669"/>
    <property type="project" value="TreeGrafter"/>
</dbReference>
<dbReference type="InterPro" id="IPR053036">
    <property type="entry name" value="CellCycle_DNARepair_Reg"/>
</dbReference>
<dbReference type="PANTHER" id="PTHR47667:SF1">
    <property type="entry name" value="REGULATOR OF TY1 TRANSPOSITION PROTEIN 107"/>
    <property type="match status" value="1"/>
</dbReference>
<feature type="domain" description="BRCT" evidence="2">
    <location>
        <begin position="347"/>
        <end position="430"/>
    </location>
</feature>
<feature type="domain" description="BRCT" evidence="2">
    <location>
        <begin position="9"/>
        <end position="107"/>
    </location>
</feature>
<keyword evidence="4" id="KW-1185">Reference proteome</keyword>
<comment type="caution">
    <text evidence="3">The sequence shown here is derived from an EMBL/GenBank/DDBJ whole genome shotgun (WGS) entry which is preliminary data.</text>
</comment>
<dbReference type="Proteomes" id="UP001140560">
    <property type="component" value="Unassembled WGS sequence"/>
</dbReference>
<feature type="domain" description="BRCT" evidence="2">
    <location>
        <begin position="107"/>
        <end position="198"/>
    </location>
</feature>
<dbReference type="InterPro" id="IPR036420">
    <property type="entry name" value="BRCT_dom_sf"/>
</dbReference>
<dbReference type="PROSITE" id="PS50172">
    <property type="entry name" value="BRCT"/>
    <property type="match status" value="3"/>
</dbReference>
<dbReference type="GO" id="GO:1990683">
    <property type="term" value="P:DNA double-strand break attachment to nuclear envelope"/>
    <property type="evidence" value="ECO:0007669"/>
    <property type="project" value="TreeGrafter"/>
</dbReference>
<dbReference type="Pfam" id="PF12738">
    <property type="entry name" value="PTCB-BRCT"/>
    <property type="match status" value="2"/>
</dbReference>
<evidence type="ECO:0000256" key="1">
    <source>
        <dbReference type="SAM" id="MobiDB-lite"/>
    </source>
</evidence>
<dbReference type="GO" id="GO:0035361">
    <property type="term" value="C:Cul8-RING ubiquitin ligase complex"/>
    <property type="evidence" value="ECO:0007669"/>
    <property type="project" value="TreeGrafter"/>
</dbReference>
<dbReference type="FunFam" id="3.40.50.10190:FF:000048">
    <property type="entry name" value="DNA repair protein Rtt107"/>
    <property type="match status" value="1"/>
</dbReference>
<gene>
    <name evidence="3" type="primary">ESC4</name>
    <name evidence="3" type="ORF">N0V83_007009</name>
</gene>
<accession>A0A9W8Y454</accession>
<dbReference type="OrthoDB" id="342264at2759"/>
<reference evidence="3" key="1">
    <citation type="submission" date="2022-10" db="EMBL/GenBank/DDBJ databases">
        <title>Tapping the CABI collections for fungal endophytes: first genome assemblies for Collariella, Neodidymelliopsis, Ascochyta clinopodiicola, Didymella pomorum, Didymosphaeria variabile, Neocosmospora piperis and Neocucurbitaria cava.</title>
        <authorList>
            <person name="Hill R."/>
        </authorList>
    </citation>
    <scope>NUCLEOTIDE SEQUENCE</scope>
    <source>
        <strain evidence="3">IMI 356814</strain>
    </source>
</reference>
<dbReference type="CDD" id="cd18438">
    <property type="entry name" value="BRCT_BRC1_like_rpt4"/>
    <property type="match status" value="1"/>
</dbReference>
<sequence>MEDTTMLEGSQGLFQELSFTIIPNGISEERLKKIETDIVAANGTIIPFDAAKGRIERLEEIVYIVSETSDFPDYYRALDLLIHVVKPSWVESSIQAGKTKNPRTYSPDPALFMNEVVVCCGAIPTGDKEAIEGGVLAMGGQIAPVLSKTVTHLIALDLDDPRCQLAISKRLQAMMVLPHWFDDCLKVGRRISERPYTLPDPEILLVEAGAIPPTRTSPLIRDATTPDPINDPLPPTPTVFSETPRAIKTFAGKQVKLGEDLNISSKLRGIITGMIKAGGGDVTSKIVDADIYICNYREGSDYIRASQDEKDVGNLGWLYYLITHGVWTNPMRRMMHYPRPRDGIPGFNKYKISISSYTGEARVYLENLVKATGAEFTKTFKQDNTHLIAAHKNSEKCEAAAEWGVNVVNHLWLEDSYAKCKEMPLTDNRYTYFPPRTNLGEVLGQTEIDRDAMEKIFFPESHQPAKAIKAVSKVDAVPASSVPINKAVVDPVTRSPPAADKAKRTKSTGNMQTPLPPRHLDGKENQTPGSRGAKDRALSKLHDAAPDIARFEKEMKRKGGVIHGGRRRTEDETEDGSKKAKDRDSITSKRSIDEVEEDEDTEDEATEVPAKNKRAKKDKLTSIKFRMLVSKDERWTGNQEKESKDKARLRELGLFITDDFKKVDLLCAPHPVRTKKFIAAVACAPTIVSTSYLDYALKNNKLPPAEKHLLKARDFEEGSGFRLVEAIERAEQNKHRLLKEWTIFCTQNVGGGFDTYKDIIEANGGKCAKWTGKTTAITASKRSLNTSGAEVSQNQEEDEGDVLYLISDPDKKEFANWAKFRELAKKHDMIPRIVSKDWIVFVTMAQYVHWDPKWELSEEAVKASM</sequence>
<dbReference type="CDD" id="cd18436">
    <property type="entry name" value="BRCT_BRC1_like_rpt2"/>
    <property type="match status" value="1"/>
</dbReference>
<feature type="region of interest" description="Disordered" evidence="1">
    <location>
        <begin position="216"/>
        <end position="238"/>
    </location>
</feature>
<name>A0A9W8Y454_9PLEO</name>
<dbReference type="Gene3D" id="3.40.50.10190">
    <property type="entry name" value="BRCT domain"/>
    <property type="match status" value="5"/>
</dbReference>
<feature type="compositionally biased region" description="Basic and acidic residues" evidence="1">
    <location>
        <begin position="532"/>
        <end position="557"/>
    </location>
</feature>
<dbReference type="AlphaFoldDB" id="A0A9W8Y454"/>
<evidence type="ECO:0000313" key="4">
    <source>
        <dbReference type="Proteomes" id="UP001140560"/>
    </source>
</evidence>
<dbReference type="EMBL" id="JAPEUY010000012">
    <property type="protein sequence ID" value="KAJ4367427.1"/>
    <property type="molecule type" value="Genomic_DNA"/>
</dbReference>
<dbReference type="Pfam" id="PF16770">
    <property type="entry name" value="RTT107_BRCT_5"/>
    <property type="match status" value="1"/>
</dbReference>
<proteinExistence type="predicted"/>
<dbReference type="SUPFAM" id="SSF52113">
    <property type="entry name" value="BRCT domain"/>
    <property type="match status" value="4"/>
</dbReference>